<dbReference type="PANTHER" id="PTHR43544:SF12">
    <property type="entry name" value="NAD(P)-BINDING ROSSMANN-FOLD SUPERFAMILY PROTEIN"/>
    <property type="match status" value="1"/>
</dbReference>
<evidence type="ECO:0008006" key="2">
    <source>
        <dbReference type="Google" id="ProtNLM"/>
    </source>
</evidence>
<dbReference type="CDD" id="cd05325">
    <property type="entry name" value="carb_red_sniffer_like_SDR_c"/>
    <property type="match status" value="1"/>
</dbReference>
<dbReference type="SUPFAM" id="SSF51735">
    <property type="entry name" value="NAD(P)-binding Rossmann-fold domains"/>
    <property type="match status" value="1"/>
</dbReference>
<dbReference type="InterPro" id="IPR051468">
    <property type="entry name" value="Fungal_SecMetab_SDRs"/>
</dbReference>
<organism evidence="1">
    <name type="scientific">Chaetoceros debilis</name>
    <dbReference type="NCBI Taxonomy" id="122233"/>
    <lineage>
        <taxon>Eukaryota</taxon>
        <taxon>Sar</taxon>
        <taxon>Stramenopiles</taxon>
        <taxon>Ochrophyta</taxon>
        <taxon>Bacillariophyta</taxon>
        <taxon>Coscinodiscophyceae</taxon>
        <taxon>Chaetocerotophycidae</taxon>
        <taxon>Chaetocerotales</taxon>
        <taxon>Chaetocerotaceae</taxon>
        <taxon>Chaetoceros</taxon>
    </lineage>
</organism>
<gene>
    <name evidence="1" type="ORF">CDEB00056_LOCUS4974</name>
</gene>
<name>A0A7S3V6A2_9STRA</name>
<dbReference type="InterPro" id="IPR002347">
    <property type="entry name" value="SDR_fam"/>
</dbReference>
<dbReference type="Pfam" id="PF00106">
    <property type="entry name" value="adh_short"/>
    <property type="match status" value="1"/>
</dbReference>
<dbReference type="Gene3D" id="3.40.50.720">
    <property type="entry name" value="NAD(P)-binding Rossmann-like Domain"/>
    <property type="match status" value="1"/>
</dbReference>
<proteinExistence type="predicted"/>
<dbReference type="InterPro" id="IPR036291">
    <property type="entry name" value="NAD(P)-bd_dom_sf"/>
</dbReference>
<dbReference type="PANTHER" id="PTHR43544">
    <property type="entry name" value="SHORT-CHAIN DEHYDROGENASE/REDUCTASE"/>
    <property type="match status" value="1"/>
</dbReference>
<reference evidence="1" key="1">
    <citation type="submission" date="2021-01" db="EMBL/GenBank/DDBJ databases">
        <authorList>
            <person name="Corre E."/>
            <person name="Pelletier E."/>
            <person name="Niang G."/>
            <person name="Scheremetjew M."/>
            <person name="Finn R."/>
            <person name="Kale V."/>
            <person name="Holt S."/>
            <person name="Cochrane G."/>
            <person name="Meng A."/>
            <person name="Brown T."/>
            <person name="Cohen L."/>
        </authorList>
    </citation>
    <scope>NUCLEOTIDE SEQUENCE</scope>
    <source>
        <strain evidence="1">MM31A-1</strain>
    </source>
</reference>
<dbReference type="EMBL" id="HBIO01006751">
    <property type="protein sequence ID" value="CAE0460133.1"/>
    <property type="molecule type" value="Transcribed_RNA"/>
</dbReference>
<accession>A0A7S3V6A2</accession>
<evidence type="ECO:0000313" key="1">
    <source>
        <dbReference type="EMBL" id="CAE0460133.1"/>
    </source>
</evidence>
<dbReference type="PRINTS" id="PR00081">
    <property type="entry name" value="GDHRDH"/>
</dbReference>
<sequence length="364" mass="39844">MHSIRRAVSSNSRRLSFSSLRGVETGGRRSVGSGVPLYGQTCSSNIFKYFSSSAFQPPPPNTYNAPAVYDNIPITKNGTVVSSLSIPSSIRKNDPDAVYVVTGASRSMGLEYVKTLLCDSSRAHPSSKIIACCRNPSSAVALHDFLDNACTDEQRNRVQVKKMDVTSDDDISSLAAYIQETTNRVDVLFNVAGVLGNPKTLPGPERNIKQFNKEWFQSQMDVNAIGPMMVTQQLAPFLKVSRKDLKNNVRSESVVVNMSARVGSIGDNMGGLGWHSYRMSKAALNMGTRTLAHELGRSGTWTIALYPGFTDTDMSVPFQTPAMKEKGMVFPVDFTVGRMLDVVENMEKKHSGGMYDWSGIALPF</sequence>
<dbReference type="GO" id="GO:0016491">
    <property type="term" value="F:oxidoreductase activity"/>
    <property type="evidence" value="ECO:0007669"/>
    <property type="project" value="TreeGrafter"/>
</dbReference>
<dbReference type="GO" id="GO:0005737">
    <property type="term" value="C:cytoplasm"/>
    <property type="evidence" value="ECO:0007669"/>
    <property type="project" value="TreeGrafter"/>
</dbReference>
<protein>
    <recommendedName>
        <fullName evidence="2">Protochlorophyllide reductase</fullName>
    </recommendedName>
</protein>
<dbReference type="AlphaFoldDB" id="A0A7S3V6A2"/>